<evidence type="ECO:0000313" key="2">
    <source>
        <dbReference type="EMBL" id="RPD40529.1"/>
    </source>
</evidence>
<organism evidence="2 3">
    <name type="scientific">Chitinophaga barathri</name>
    <dbReference type="NCBI Taxonomy" id="1647451"/>
    <lineage>
        <taxon>Bacteria</taxon>
        <taxon>Pseudomonadati</taxon>
        <taxon>Bacteroidota</taxon>
        <taxon>Chitinophagia</taxon>
        <taxon>Chitinophagales</taxon>
        <taxon>Chitinophagaceae</taxon>
        <taxon>Chitinophaga</taxon>
    </lineage>
</organism>
<gene>
    <name evidence="2" type="ORF">EG028_14585</name>
</gene>
<accession>A0A3N4MLR5</accession>
<keyword evidence="1" id="KW-0472">Membrane</keyword>
<keyword evidence="3" id="KW-1185">Reference proteome</keyword>
<dbReference type="EMBL" id="RMBX01000007">
    <property type="protein sequence ID" value="RPD40529.1"/>
    <property type="molecule type" value="Genomic_DNA"/>
</dbReference>
<dbReference type="Proteomes" id="UP000279089">
    <property type="component" value="Unassembled WGS sequence"/>
</dbReference>
<name>A0A3N4MLR5_9BACT</name>
<comment type="caution">
    <text evidence="2">The sequence shown here is derived from an EMBL/GenBank/DDBJ whole genome shotgun (WGS) entry which is preliminary data.</text>
</comment>
<reference evidence="3" key="1">
    <citation type="submission" date="2018-11" db="EMBL/GenBank/DDBJ databases">
        <title>Chitinophaga lutea sp.nov., isolate from arsenic contaminated soil.</title>
        <authorList>
            <person name="Zong Y."/>
        </authorList>
    </citation>
    <scope>NUCLEOTIDE SEQUENCE [LARGE SCALE GENOMIC DNA]</scope>
    <source>
        <strain evidence="3">YLT18</strain>
    </source>
</reference>
<dbReference type="RefSeq" id="WP_120517153.1">
    <property type="nucleotide sequence ID" value="NZ_QXZY01000008.1"/>
</dbReference>
<feature type="transmembrane region" description="Helical" evidence="1">
    <location>
        <begin position="61"/>
        <end position="80"/>
    </location>
</feature>
<dbReference type="AlphaFoldDB" id="A0A3N4MLR5"/>
<sequence>MSKALFAKEWAIQAALDECAALKATPARSRKKGGRLLLAVLEQYPARRRNLGFALGLPHNIWAADCAVIIVVHLVRLFLLGEYDLQTTLRNVDHLLCKALARVQAEISQQVKCK</sequence>
<keyword evidence="1" id="KW-0812">Transmembrane</keyword>
<evidence type="ECO:0000313" key="3">
    <source>
        <dbReference type="Proteomes" id="UP000279089"/>
    </source>
</evidence>
<keyword evidence="1" id="KW-1133">Transmembrane helix</keyword>
<protein>
    <submittedName>
        <fullName evidence="2">Uncharacterized protein</fullName>
    </submittedName>
</protein>
<proteinExistence type="predicted"/>
<evidence type="ECO:0000256" key="1">
    <source>
        <dbReference type="SAM" id="Phobius"/>
    </source>
</evidence>